<dbReference type="InterPro" id="IPR043472">
    <property type="entry name" value="Macro_dom-like"/>
</dbReference>
<sequence length="192" mass="19889">MQLSIDKGDLARLEADALVNAADITLRMGGGVALALRKGGGKDVEEEALELGPVELGQAIATTAGKLNAKFVIHAAVIKPGQAASAEIIEKALQNALELADSLECDTLGVPALGCGVGGFAIEDGARLIVKQVNAFSPQYLKHVFLVLHSDKAYQAFLAAASDLGVSSVKYVPPALPDYSESDFDSGESNNP</sequence>
<dbReference type="Pfam" id="PF01661">
    <property type="entry name" value="Macro"/>
    <property type="match status" value="1"/>
</dbReference>
<dbReference type="Proteomes" id="UP000675968">
    <property type="component" value="Unassembled WGS sequence"/>
</dbReference>
<reference evidence="2" key="1">
    <citation type="submission" date="2021-03" db="EMBL/GenBank/DDBJ databases">
        <authorList>
            <person name="Jaffe A."/>
        </authorList>
    </citation>
    <scope>NUCLEOTIDE SEQUENCE</scope>
    <source>
        <strain evidence="2">RIFCSPLOWO2_01_FULL_AR10_48_17</strain>
    </source>
</reference>
<dbReference type="AlphaFoldDB" id="A0A8T4L5E6"/>
<evidence type="ECO:0000313" key="3">
    <source>
        <dbReference type="Proteomes" id="UP000675968"/>
    </source>
</evidence>
<dbReference type="PANTHER" id="PTHR11106:SF111">
    <property type="entry name" value="MACRO DOMAIN-CONTAINING PROTEIN"/>
    <property type="match status" value="1"/>
</dbReference>
<proteinExistence type="predicted"/>
<accession>A0A8T4L5E6</accession>
<dbReference type="Gene3D" id="3.40.220.10">
    <property type="entry name" value="Leucine Aminopeptidase, subunit E, domain 1"/>
    <property type="match status" value="1"/>
</dbReference>
<gene>
    <name evidence="2" type="ORF">J4215_04565</name>
</gene>
<dbReference type="SMART" id="SM00506">
    <property type="entry name" value="A1pp"/>
    <property type="match status" value="1"/>
</dbReference>
<dbReference type="PROSITE" id="PS51154">
    <property type="entry name" value="MACRO"/>
    <property type="match status" value="1"/>
</dbReference>
<evidence type="ECO:0000259" key="1">
    <source>
        <dbReference type="PROSITE" id="PS51154"/>
    </source>
</evidence>
<evidence type="ECO:0000313" key="2">
    <source>
        <dbReference type="EMBL" id="MBS3061827.1"/>
    </source>
</evidence>
<dbReference type="SUPFAM" id="SSF52949">
    <property type="entry name" value="Macro domain-like"/>
    <property type="match status" value="1"/>
</dbReference>
<comment type="caution">
    <text evidence="2">The sequence shown here is derived from an EMBL/GenBank/DDBJ whole genome shotgun (WGS) entry which is preliminary data.</text>
</comment>
<dbReference type="PANTHER" id="PTHR11106">
    <property type="entry name" value="GANGLIOSIDE INDUCED DIFFERENTIATION ASSOCIATED PROTEIN 2-RELATED"/>
    <property type="match status" value="1"/>
</dbReference>
<reference evidence="2" key="2">
    <citation type="submission" date="2021-05" db="EMBL/GenBank/DDBJ databases">
        <title>Protein family content uncovers lineage relationships and bacterial pathway maintenance mechanisms in DPANN archaea.</title>
        <authorList>
            <person name="Castelle C.J."/>
            <person name="Meheust R."/>
            <person name="Jaffe A.L."/>
            <person name="Seitz K."/>
            <person name="Gong X."/>
            <person name="Baker B.J."/>
            <person name="Banfield J.F."/>
        </authorList>
    </citation>
    <scope>NUCLEOTIDE SEQUENCE</scope>
    <source>
        <strain evidence="2">RIFCSPLOWO2_01_FULL_AR10_48_17</strain>
    </source>
</reference>
<dbReference type="EMBL" id="JAGVWC010000010">
    <property type="protein sequence ID" value="MBS3061827.1"/>
    <property type="molecule type" value="Genomic_DNA"/>
</dbReference>
<protein>
    <submittedName>
        <fullName evidence="2">Macro domain-containing protein</fullName>
    </submittedName>
</protein>
<dbReference type="InterPro" id="IPR002589">
    <property type="entry name" value="Macro_dom"/>
</dbReference>
<organism evidence="2 3">
    <name type="scientific">Candidatus Iainarchaeum sp</name>
    <dbReference type="NCBI Taxonomy" id="3101447"/>
    <lineage>
        <taxon>Archaea</taxon>
        <taxon>Candidatus Iainarchaeota</taxon>
        <taxon>Candidatus Iainarchaeia</taxon>
        <taxon>Candidatus Iainarchaeales</taxon>
        <taxon>Candidatus Iainarchaeaceae</taxon>
        <taxon>Candidatus Iainarchaeum</taxon>
    </lineage>
</organism>
<name>A0A8T4L5E6_9ARCH</name>
<feature type="domain" description="Macro" evidence="1">
    <location>
        <begin position="1"/>
        <end position="165"/>
    </location>
</feature>